<evidence type="ECO:0000313" key="2">
    <source>
        <dbReference type="EMBL" id="CAL4764472.1"/>
    </source>
</evidence>
<dbReference type="EMBL" id="CAMXCT030000324">
    <property type="protein sequence ID" value="CAL4764472.1"/>
    <property type="molecule type" value="Genomic_DNA"/>
</dbReference>
<keyword evidence="3" id="KW-1185">Reference proteome</keyword>
<dbReference type="AlphaFoldDB" id="A0A9P1BQ59"/>
<organism evidence="1">
    <name type="scientific">Cladocopium goreaui</name>
    <dbReference type="NCBI Taxonomy" id="2562237"/>
    <lineage>
        <taxon>Eukaryota</taxon>
        <taxon>Sar</taxon>
        <taxon>Alveolata</taxon>
        <taxon>Dinophyceae</taxon>
        <taxon>Suessiales</taxon>
        <taxon>Symbiodiniaceae</taxon>
        <taxon>Cladocopium</taxon>
    </lineage>
</organism>
<gene>
    <name evidence="1" type="ORF">C1SCF055_LOCUS5323</name>
</gene>
<evidence type="ECO:0000313" key="1">
    <source>
        <dbReference type="EMBL" id="CAI3977160.1"/>
    </source>
</evidence>
<reference evidence="1" key="1">
    <citation type="submission" date="2022-10" db="EMBL/GenBank/DDBJ databases">
        <authorList>
            <person name="Chen Y."/>
            <person name="Dougan E. K."/>
            <person name="Chan C."/>
            <person name="Rhodes N."/>
            <person name="Thang M."/>
        </authorList>
    </citation>
    <scope>NUCLEOTIDE SEQUENCE</scope>
</reference>
<dbReference type="EMBL" id="CAMXCT010000324">
    <property type="protein sequence ID" value="CAI3977160.1"/>
    <property type="molecule type" value="Genomic_DNA"/>
</dbReference>
<evidence type="ECO:0000313" key="3">
    <source>
        <dbReference type="Proteomes" id="UP001152797"/>
    </source>
</evidence>
<protein>
    <submittedName>
        <fullName evidence="1">Uncharacterized protein</fullName>
    </submittedName>
</protein>
<name>A0A9P1BQ59_9DINO</name>
<proteinExistence type="predicted"/>
<sequence length="65" mass="7303">DFANQVYWWKDYTAACKLARKPKGLYASPEIGEYMAGQDTVSPKYRVASLFSGVLGLDLAFRPLQ</sequence>
<accession>A0A9P1BQ59</accession>
<comment type="caution">
    <text evidence="1">The sequence shown here is derived from an EMBL/GenBank/DDBJ whole genome shotgun (WGS) entry which is preliminary data.</text>
</comment>
<reference evidence="2 3" key="2">
    <citation type="submission" date="2024-05" db="EMBL/GenBank/DDBJ databases">
        <authorList>
            <person name="Chen Y."/>
            <person name="Shah S."/>
            <person name="Dougan E. K."/>
            <person name="Thang M."/>
            <person name="Chan C."/>
        </authorList>
    </citation>
    <scope>NUCLEOTIDE SEQUENCE [LARGE SCALE GENOMIC DNA]</scope>
</reference>
<dbReference type="Proteomes" id="UP001152797">
    <property type="component" value="Unassembled WGS sequence"/>
</dbReference>
<feature type="non-terminal residue" evidence="1">
    <location>
        <position position="1"/>
    </location>
</feature>
<feature type="non-terminal residue" evidence="1">
    <location>
        <position position="65"/>
    </location>
</feature>
<dbReference type="EMBL" id="CAMXCT020000324">
    <property type="protein sequence ID" value="CAL1130535.1"/>
    <property type="molecule type" value="Genomic_DNA"/>
</dbReference>